<evidence type="ECO:0000313" key="2">
    <source>
        <dbReference type="EMBL" id="CBZ51847.1"/>
    </source>
</evidence>
<name>F0VDQ4_NEOCL</name>
<dbReference type="OrthoDB" id="448535at2759"/>
<dbReference type="OMA" id="IHERVSY"/>
<protein>
    <submittedName>
        <fullName evidence="2">ERYTHROCYTE MEMBRANE PROTEIN PFEMP3, related</fullName>
    </submittedName>
</protein>
<dbReference type="AlphaFoldDB" id="F0VDQ4"/>
<sequence length="211" mass="25264">MSCCQQDSWRQRKYILGAYGLSHRRPWKQDFVDCRVLEPRVIEQNSVRDWLRVVLLQPVDTKTKYVQVPVVKTVDRYVPKITYEEKIVEVPRSVHKTVHKVVEKPYVKYVDKYEEVPEIRYTYTYVPKETIQERTIYKAKPVTVEKVEYKERPQIKYVDRYVEVPCYQEVVRFEPAPLMPLPQQDHGGQSAEREQNRCTCQIPTDEKNLVR</sequence>
<reference evidence="2" key="1">
    <citation type="submission" date="2011-02" db="EMBL/GenBank/DDBJ databases">
        <authorList>
            <person name="Aslett M."/>
        </authorList>
    </citation>
    <scope>NUCLEOTIDE SEQUENCE</scope>
    <source>
        <strain evidence="2">Liverpool</strain>
    </source>
</reference>
<dbReference type="GeneID" id="13444477"/>
<dbReference type="VEuPathDB" id="ToxoDB:NCLIV_016390"/>
<dbReference type="EMBL" id="FR823387">
    <property type="protein sequence ID" value="CBZ51847.1"/>
    <property type="molecule type" value="Genomic_DNA"/>
</dbReference>
<dbReference type="Proteomes" id="UP000007494">
    <property type="component" value="Chromosome VI"/>
</dbReference>
<proteinExistence type="predicted"/>
<feature type="region of interest" description="Disordered" evidence="1">
    <location>
        <begin position="183"/>
        <end position="211"/>
    </location>
</feature>
<dbReference type="eggNOG" id="ENOG502R0FR">
    <property type="taxonomic scope" value="Eukaryota"/>
</dbReference>
<evidence type="ECO:0000313" key="4">
    <source>
        <dbReference type="Proteomes" id="UP000007494"/>
    </source>
</evidence>
<evidence type="ECO:0000313" key="3">
    <source>
        <dbReference type="EMBL" id="CEL65806.1"/>
    </source>
</evidence>
<dbReference type="EMBL" id="LN714480">
    <property type="protein sequence ID" value="CEL65806.1"/>
    <property type="molecule type" value="Genomic_DNA"/>
</dbReference>
<evidence type="ECO:0000256" key="1">
    <source>
        <dbReference type="SAM" id="MobiDB-lite"/>
    </source>
</evidence>
<dbReference type="Pfam" id="PF12314">
    <property type="entry name" value="IMCp"/>
    <property type="match status" value="1"/>
</dbReference>
<reference evidence="4" key="3">
    <citation type="journal article" date="2012" name="PLoS Pathog.">
        <title>Comparative genomics of the apicomplexan parasites Toxoplasma gondii and Neospora caninum: Coccidia differing in host range and transmission strategy.</title>
        <authorList>
            <person name="Reid A.J."/>
            <person name="Vermont S.J."/>
            <person name="Cotton J.A."/>
            <person name="Harris D."/>
            <person name="Hill-Cawthorne G.A."/>
            <person name="Konen-Waisman S."/>
            <person name="Latham S.M."/>
            <person name="Mourier T."/>
            <person name="Norton R."/>
            <person name="Quail M.A."/>
            <person name="Sanders M."/>
            <person name="Shanmugam D."/>
            <person name="Sohal A."/>
            <person name="Wasmuth J.D."/>
            <person name="Brunk B."/>
            <person name="Grigg M.E."/>
            <person name="Howard J.C."/>
            <person name="Parkinson J."/>
            <person name="Roos D.S."/>
            <person name="Trees A.J."/>
            <person name="Berriman M."/>
            <person name="Pain A."/>
            <person name="Wastling J.M."/>
        </authorList>
    </citation>
    <scope>NUCLEOTIDE SEQUENCE [LARGE SCALE GENOMIC DNA]</scope>
    <source>
        <strain evidence="4">Liverpool</strain>
    </source>
</reference>
<reference evidence="3" key="4">
    <citation type="journal article" date="2015" name="PLoS ONE">
        <title>Comprehensive Evaluation of Toxoplasma gondii VEG and Neospora caninum LIV Genomes with Tachyzoite Stage Transcriptome and Proteome Defines Novel Transcript Features.</title>
        <authorList>
            <person name="Ramaprasad A."/>
            <person name="Mourier T."/>
            <person name="Naeem R."/>
            <person name="Malas T.B."/>
            <person name="Moussa E."/>
            <person name="Panigrahi A."/>
            <person name="Vermont S.J."/>
            <person name="Otto T.D."/>
            <person name="Wastling J."/>
            <person name="Pain A."/>
        </authorList>
    </citation>
    <scope>NUCLEOTIDE SEQUENCE</scope>
    <source>
        <strain evidence="3">Liverpool</strain>
    </source>
</reference>
<gene>
    <name evidence="3" type="ORF">BN1204_016390</name>
    <name evidence="2" type="ORF">NCLIV_016390</name>
</gene>
<dbReference type="RefSeq" id="XP_003881880.1">
    <property type="nucleotide sequence ID" value="XM_003881831.1"/>
</dbReference>
<keyword evidence="4" id="KW-1185">Reference proteome</keyword>
<dbReference type="InParanoid" id="F0VDQ4"/>
<dbReference type="InterPro" id="IPR022086">
    <property type="entry name" value="IMCp"/>
</dbReference>
<accession>F0VDQ4</accession>
<organism evidence="2 4">
    <name type="scientific">Neospora caninum (strain Liverpool)</name>
    <dbReference type="NCBI Taxonomy" id="572307"/>
    <lineage>
        <taxon>Eukaryota</taxon>
        <taxon>Sar</taxon>
        <taxon>Alveolata</taxon>
        <taxon>Apicomplexa</taxon>
        <taxon>Conoidasida</taxon>
        <taxon>Coccidia</taxon>
        <taxon>Eucoccidiorida</taxon>
        <taxon>Eimeriorina</taxon>
        <taxon>Sarcocystidae</taxon>
        <taxon>Neospora</taxon>
    </lineage>
</organism>
<reference evidence="2" key="2">
    <citation type="submission" date="2011-03" db="EMBL/GenBank/DDBJ databases">
        <title>Comparative genomics and transcriptomics of Neospora caninum and Toxoplasma gondii.</title>
        <authorList>
            <person name="Reid A.J."/>
            <person name="Sohal A."/>
            <person name="Harris D."/>
            <person name="Quail M."/>
            <person name="Sanders M."/>
            <person name="Berriman M."/>
            <person name="Wastling J.M."/>
            <person name="Pain A."/>
        </authorList>
    </citation>
    <scope>NUCLEOTIDE SEQUENCE</scope>
    <source>
        <strain evidence="2">Liverpool</strain>
    </source>
</reference>